<reference evidence="1 2" key="1">
    <citation type="submission" date="2020-07" db="EMBL/GenBank/DDBJ databases">
        <title>Thermoactinomyces phylogeny.</title>
        <authorList>
            <person name="Dunlap C."/>
        </authorList>
    </citation>
    <scope>NUCLEOTIDE SEQUENCE [LARGE SCALE GENOMIC DNA]</scope>
    <source>
        <strain evidence="1 2">AMNI-1</strain>
    </source>
</reference>
<gene>
    <name evidence="1" type="ORF">H2C83_10500</name>
</gene>
<evidence type="ECO:0000313" key="2">
    <source>
        <dbReference type="Proteomes" id="UP000538292"/>
    </source>
</evidence>
<proteinExistence type="predicted"/>
<dbReference type="RefSeq" id="WP_181740562.1">
    <property type="nucleotide sequence ID" value="NZ_JACEOL010000033.1"/>
</dbReference>
<dbReference type="EMBL" id="JACEOL010000033">
    <property type="protein sequence ID" value="MBA4602735.1"/>
    <property type="molecule type" value="Genomic_DNA"/>
</dbReference>
<keyword evidence="2" id="KW-1185">Reference proteome</keyword>
<accession>A0A7W2ASJ7</accession>
<dbReference type="Proteomes" id="UP000538292">
    <property type="component" value="Unassembled WGS sequence"/>
</dbReference>
<evidence type="ECO:0000313" key="1">
    <source>
        <dbReference type="EMBL" id="MBA4602735.1"/>
    </source>
</evidence>
<comment type="caution">
    <text evidence="1">The sequence shown here is derived from an EMBL/GenBank/DDBJ whole genome shotgun (WGS) entry which is preliminary data.</text>
</comment>
<organism evidence="1 2">
    <name type="scientific">Thermoactinomyces mirandus</name>
    <dbReference type="NCBI Taxonomy" id="2756294"/>
    <lineage>
        <taxon>Bacteria</taxon>
        <taxon>Bacillati</taxon>
        <taxon>Bacillota</taxon>
        <taxon>Bacilli</taxon>
        <taxon>Bacillales</taxon>
        <taxon>Thermoactinomycetaceae</taxon>
        <taxon>Thermoactinomyces</taxon>
    </lineage>
</organism>
<dbReference type="AlphaFoldDB" id="A0A7W2ASJ7"/>
<protein>
    <submittedName>
        <fullName evidence="1">Uncharacterized protein</fullName>
    </submittedName>
</protein>
<sequence length="67" mass="8083">MEEAWTKRYRHQQAGVHREDKSLQRQVLTPGFFLEKEPLLRGFFIIITSNKGVYDLDCGRTMDFYEW</sequence>
<name>A0A7W2ASJ7_9BACL</name>